<evidence type="ECO:0000313" key="3">
    <source>
        <dbReference type="EMBL" id="GEN72903.1"/>
    </source>
</evidence>
<dbReference type="AlphaFoldDB" id="A0A511YCI0"/>
<accession>A0A511YCI0</accession>
<dbReference type="InterPro" id="IPR026444">
    <property type="entry name" value="Secre_tail"/>
</dbReference>
<evidence type="ECO:0000256" key="1">
    <source>
        <dbReference type="ARBA" id="ARBA00022729"/>
    </source>
</evidence>
<evidence type="ECO:0000259" key="2">
    <source>
        <dbReference type="Pfam" id="PF18962"/>
    </source>
</evidence>
<gene>
    <name evidence="3" type="ORF">CLA01_29750</name>
</gene>
<feature type="domain" description="Secretion system C-terminal sorting" evidence="2">
    <location>
        <begin position="192"/>
        <end position="259"/>
    </location>
</feature>
<dbReference type="OrthoDB" id="667194at2"/>
<organism evidence="3 4">
    <name type="scientific">Chryseobacterium lathyri</name>
    <dbReference type="NCBI Taxonomy" id="395933"/>
    <lineage>
        <taxon>Bacteria</taxon>
        <taxon>Pseudomonadati</taxon>
        <taxon>Bacteroidota</taxon>
        <taxon>Flavobacteriia</taxon>
        <taxon>Flavobacteriales</taxon>
        <taxon>Weeksellaceae</taxon>
        <taxon>Chryseobacterium group</taxon>
        <taxon>Chryseobacterium</taxon>
    </lineage>
</organism>
<reference evidence="3 4" key="1">
    <citation type="submission" date="2019-07" db="EMBL/GenBank/DDBJ databases">
        <title>Whole genome shotgun sequence of Chryseobacterium lathyri NBRC 105250.</title>
        <authorList>
            <person name="Hosoyama A."/>
            <person name="Uohara A."/>
            <person name="Ohji S."/>
            <person name="Ichikawa N."/>
        </authorList>
    </citation>
    <scope>NUCLEOTIDE SEQUENCE [LARGE SCALE GENOMIC DNA]</scope>
    <source>
        <strain evidence="3 4">NBRC 105250</strain>
    </source>
</reference>
<protein>
    <submittedName>
        <fullName evidence="3">T9SS C-terminal target domain-containing protein</fullName>
    </submittedName>
</protein>
<evidence type="ECO:0000313" key="4">
    <source>
        <dbReference type="Proteomes" id="UP000321150"/>
    </source>
</evidence>
<dbReference type="Proteomes" id="UP000321150">
    <property type="component" value="Unassembled WGS sequence"/>
</dbReference>
<dbReference type="RefSeq" id="WP_111955343.1">
    <property type="nucleotide sequence ID" value="NZ_BJYI01000011.1"/>
</dbReference>
<dbReference type="EMBL" id="BJYI01000011">
    <property type="protein sequence ID" value="GEN72903.1"/>
    <property type="molecule type" value="Genomic_DNA"/>
</dbReference>
<comment type="caution">
    <text evidence="3">The sequence shown here is derived from an EMBL/GenBank/DDBJ whole genome shotgun (WGS) entry which is preliminary data.</text>
</comment>
<name>A0A511YCI0_9FLAO</name>
<dbReference type="CDD" id="cd09631">
    <property type="entry name" value="DOMON_DOH"/>
    <property type="match status" value="1"/>
</dbReference>
<proteinExistence type="predicted"/>
<sequence length="261" mass="28061">MKLKITLLLIGFFAFSNIKSQTYSTGTVSLFSNGGTDLTYSAKIDVTSTLVTVTLIGPSTSWLGLAFNATGMSDAGRDVILFDGTNFTDRNFTGSFTAPATDATQNWTVTSNTVVSGVRTVIGTRALNTGDANDYVFNFPPNSPLNIAYARRLGSLTVGYHGADSCGTTAVSFNTVLGVNDVNASESKKTVLYPNPAKETVSIKNVDKIKSIDIYESAGRKVRSVKPEGESINVRDLKPGIYYLEITLKDGNLSYEKLIKE</sequence>
<dbReference type="NCBIfam" id="TIGR04183">
    <property type="entry name" value="Por_Secre_tail"/>
    <property type="match status" value="1"/>
</dbReference>
<keyword evidence="1" id="KW-0732">Signal</keyword>
<dbReference type="Pfam" id="PF18962">
    <property type="entry name" value="Por_Secre_tail"/>
    <property type="match status" value="1"/>
</dbReference>
<dbReference type="InterPro" id="IPR045266">
    <property type="entry name" value="DOH_DOMON"/>
</dbReference>